<dbReference type="InterPro" id="IPR015659">
    <property type="entry name" value="Proline_oxidase"/>
</dbReference>
<dbReference type="GO" id="GO:0004657">
    <property type="term" value="F:proline dehydrogenase activity"/>
    <property type="evidence" value="ECO:0007669"/>
    <property type="project" value="UniProtKB-EC"/>
</dbReference>
<comment type="similarity">
    <text evidence="2 5">Belongs to the proline oxidase family.</text>
</comment>
<evidence type="ECO:0000256" key="6">
    <source>
        <dbReference type="SAM" id="MobiDB-lite"/>
    </source>
</evidence>
<gene>
    <name evidence="8" type="ORF">RRG08_037292</name>
</gene>
<organism evidence="8 9">
    <name type="scientific">Elysia crispata</name>
    <name type="common">lettuce slug</name>
    <dbReference type="NCBI Taxonomy" id="231223"/>
    <lineage>
        <taxon>Eukaryota</taxon>
        <taxon>Metazoa</taxon>
        <taxon>Spiralia</taxon>
        <taxon>Lophotrochozoa</taxon>
        <taxon>Mollusca</taxon>
        <taxon>Gastropoda</taxon>
        <taxon>Heterobranchia</taxon>
        <taxon>Euthyneura</taxon>
        <taxon>Panpulmonata</taxon>
        <taxon>Sacoglossa</taxon>
        <taxon>Placobranchoidea</taxon>
        <taxon>Plakobranchidae</taxon>
        <taxon>Elysia</taxon>
    </lineage>
</organism>
<evidence type="ECO:0000313" key="8">
    <source>
        <dbReference type="EMBL" id="KAK3787013.1"/>
    </source>
</evidence>
<evidence type="ECO:0000259" key="7">
    <source>
        <dbReference type="Pfam" id="PF01619"/>
    </source>
</evidence>
<keyword evidence="3 5" id="KW-0560">Oxidoreductase</keyword>
<dbReference type="PANTHER" id="PTHR13914:SF0">
    <property type="entry name" value="PROLINE DEHYDROGENASE 1, MITOCHONDRIAL"/>
    <property type="match status" value="1"/>
</dbReference>
<comment type="catalytic activity">
    <reaction evidence="5">
        <text>L-proline + a quinone = (S)-1-pyrroline-5-carboxylate + a quinol + H(+)</text>
        <dbReference type="Rhea" id="RHEA:23784"/>
        <dbReference type="ChEBI" id="CHEBI:15378"/>
        <dbReference type="ChEBI" id="CHEBI:17388"/>
        <dbReference type="ChEBI" id="CHEBI:24646"/>
        <dbReference type="ChEBI" id="CHEBI:60039"/>
        <dbReference type="ChEBI" id="CHEBI:132124"/>
        <dbReference type="EC" id="1.5.5.2"/>
    </reaction>
</comment>
<dbReference type="Pfam" id="PF01619">
    <property type="entry name" value="Pro_dh"/>
    <property type="match status" value="1"/>
</dbReference>
<reference evidence="8" key="1">
    <citation type="journal article" date="2023" name="G3 (Bethesda)">
        <title>A reference genome for the long-term kleptoplast-retaining sea slug Elysia crispata morphotype clarki.</title>
        <authorList>
            <person name="Eastman K.E."/>
            <person name="Pendleton A.L."/>
            <person name="Shaikh M.A."/>
            <person name="Suttiyut T."/>
            <person name="Ogas R."/>
            <person name="Tomko P."/>
            <person name="Gavelis G."/>
            <person name="Widhalm J.R."/>
            <person name="Wisecaver J.H."/>
        </authorList>
    </citation>
    <scope>NUCLEOTIDE SEQUENCE</scope>
    <source>
        <strain evidence="8">ECLA1</strain>
    </source>
</reference>
<dbReference type="Gene3D" id="3.20.20.220">
    <property type="match status" value="2"/>
</dbReference>
<evidence type="ECO:0000313" key="9">
    <source>
        <dbReference type="Proteomes" id="UP001283361"/>
    </source>
</evidence>
<evidence type="ECO:0000256" key="3">
    <source>
        <dbReference type="ARBA" id="ARBA00023002"/>
    </source>
</evidence>
<comment type="function">
    <text evidence="5">Converts proline to delta-1-pyrroline-5-carboxylate.</text>
</comment>
<dbReference type="GO" id="GO:0005739">
    <property type="term" value="C:mitochondrion"/>
    <property type="evidence" value="ECO:0007669"/>
    <property type="project" value="TreeGrafter"/>
</dbReference>
<dbReference type="InterPro" id="IPR029041">
    <property type="entry name" value="FAD-linked_oxidoreductase-like"/>
</dbReference>
<comment type="caution">
    <text evidence="8">The sequence shown here is derived from an EMBL/GenBank/DDBJ whole genome shotgun (WGS) entry which is preliminary data.</text>
</comment>
<protein>
    <recommendedName>
        <fullName evidence="5">Proline dehydrogenase</fullName>
        <ecNumber evidence="5">1.5.5.2</ecNumber>
    </recommendedName>
</protein>
<dbReference type="EMBL" id="JAWDGP010001912">
    <property type="protein sequence ID" value="KAK3787013.1"/>
    <property type="molecule type" value="Genomic_DNA"/>
</dbReference>
<feature type="region of interest" description="Disordered" evidence="6">
    <location>
        <begin position="42"/>
        <end position="69"/>
    </location>
</feature>
<dbReference type="SUPFAM" id="SSF51730">
    <property type="entry name" value="FAD-linked oxidoreductase"/>
    <property type="match status" value="1"/>
</dbReference>
<dbReference type="Proteomes" id="UP001283361">
    <property type="component" value="Unassembled WGS sequence"/>
</dbReference>
<evidence type="ECO:0000256" key="4">
    <source>
        <dbReference type="ARBA" id="ARBA00023062"/>
    </source>
</evidence>
<dbReference type="GO" id="GO:0010133">
    <property type="term" value="P:L-proline catabolic process to L-glutamate"/>
    <property type="evidence" value="ECO:0007669"/>
    <property type="project" value="TreeGrafter"/>
</dbReference>
<proteinExistence type="inferred from homology"/>
<dbReference type="EC" id="1.5.5.2" evidence="5"/>
<keyword evidence="5" id="KW-0285">Flavoprotein</keyword>
<comment type="cofactor">
    <cofactor evidence="5">
        <name>FAD</name>
        <dbReference type="ChEBI" id="CHEBI:57692"/>
    </cofactor>
</comment>
<sequence>MAFRNIHGAKLYVSSALRLQNHVLRTGREVCAMTSLPTRLARRKSTKTNLQEDAQGASLRDGARPGSAPGSIVWHSLSSSHQHPELDLTFANGKEAYKSKKTSELVRALFVFNLCSVEALVNRQKELLKWSRRALGQRLFVTLMRQTFYGHFVAGADQEEIKPMVTRNQAFGVKSILDYSAEEDLSAEQATEAEIEGCVPVSIEVENPDSAHRKSDLHQAMPPADAEAGSRFRMHEEFADRREGVTSARTYFYEGEEQCDKNMHIFLNCIDAVSHATEKSGLAAIKLTALGKPHLLLQMSEVLSTTKHFFRMLRKSQGEIDEGEVLFRLENLDPRLKEIGVQLDEGGQRTWVSVKDISNQGKEVDLLDWENLLDLNRSLSQLLIVPNLKTGKLQPLVESISEDEELQMKSMLRRVNRIAQYAQEKEVRIMVDAEQTYFQPAIRRLTMEMMRKFNKERSVVFNTYQCYLKDAFDDIVVDMDLARRENFYFGAKLVRGAYMEQERERAASLGYEDPINPNYEATTEMYHSVVEEVMRQMHMREQGKMAVMIASHNEDTVRYTIQKMKEHGIGPNDRLICFGQLYGMCDQVSFPLGQAGYSVYKYVPYGPVEEVLPYLSRRAMENRGVLKKVKKEKSLLLREIMRRLFTGQFLYKPVAKSNQSISSAASPPSP</sequence>
<name>A0AAE1AFP8_9GAST</name>
<keyword evidence="9" id="KW-1185">Reference proteome</keyword>
<accession>A0AAE1AFP8</accession>
<comment type="pathway">
    <text evidence="1">Amino-acid degradation; L-proline degradation into L-glutamate; L-glutamate from L-proline: step 1/2.</text>
</comment>
<dbReference type="PANTHER" id="PTHR13914">
    <property type="entry name" value="PROLINE OXIDASE"/>
    <property type="match status" value="1"/>
</dbReference>
<evidence type="ECO:0000256" key="5">
    <source>
        <dbReference type="RuleBase" id="RU364054"/>
    </source>
</evidence>
<evidence type="ECO:0000256" key="2">
    <source>
        <dbReference type="ARBA" id="ARBA00005869"/>
    </source>
</evidence>
<dbReference type="FunFam" id="3.20.20.220:FF:000012">
    <property type="entry name" value="Proline dehydrogenase"/>
    <property type="match status" value="1"/>
</dbReference>
<feature type="domain" description="Proline dehydrogenase" evidence="7">
    <location>
        <begin position="390"/>
        <end position="630"/>
    </location>
</feature>
<dbReference type="GO" id="GO:0071949">
    <property type="term" value="F:FAD binding"/>
    <property type="evidence" value="ECO:0007669"/>
    <property type="project" value="TreeGrafter"/>
</dbReference>
<keyword evidence="4 5" id="KW-0642">Proline metabolism</keyword>
<evidence type="ECO:0000256" key="1">
    <source>
        <dbReference type="ARBA" id="ARBA00004739"/>
    </source>
</evidence>
<dbReference type="InterPro" id="IPR002872">
    <property type="entry name" value="Proline_DH_dom"/>
</dbReference>
<dbReference type="AlphaFoldDB" id="A0AAE1AFP8"/>
<keyword evidence="5" id="KW-0274">FAD</keyword>